<dbReference type="Pfam" id="PF22980">
    <property type="entry name" value="Myb_DNA-bind_8"/>
    <property type="match status" value="1"/>
</dbReference>
<reference evidence="3 4" key="1">
    <citation type="submission" date="2015-09" db="EMBL/GenBank/DDBJ databases">
        <title>Host preference determinants of Valsa canker pathogens revealed by comparative genomics.</title>
        <authorList>
            <person name="Yin Z."/>
            <person name="Huang L."/>
        </authorList>
    </citation>
    <scope>NUCLEOTIDE SEQUENCE [LARGE SCALE GENOMIC DNA]</scope>
    <source>
        <strain evidence="3 4">SXYLt</strain>
    </source>
</reference>
<organism evidence="3 4">
    <name type="scientific">Cytospora leucostoma</name>
    <dbReference type="NCBI Taxonomy" id="1230097"/>
    <lineage>
        <taxon>Eukaryota</taxon>
        <taxon>Fungi</taxon>
        <taxon>Dikarya</taxon>
        <taxon>Ascomycota</taxon>
        <taxon>Pezizomycotina</taxon>
        <taxon>Sordariomycetes</taxon>
        <taxon>Sordariomycetidae</taxon>
        <taxon>Diaporthales</taxon>
        <taxon>Cytosporaceae</taxon>
        <taxon>Cytospora</taxon>
    </lineage>
</organism>
<name>A0A423XAI7_9PEZI</name>
<comment type="caution">
    <text evidence="3">The sequence shown here is derived from an EMBL/GenBank/DDBJ whole genome shotgun (WGS) entry which is preliminary data.</text>
</comment>
<dbReference type="Proteomes" id="UP000285146">
    <property type="component" value="Unassembled WGS sequence"/>
</dbReference>
<evidence type="ECO:0000313" key="4">
    <source>
        <dbReference type="Proteomes" id="UP000285146"/>
    </source>
</evidence>
<evidence type="ECO:0000313" key="3">
    <source>
        <dbReference type="EMBL" id="ROW12922.1"/>
    </source>
</evidence>
<feature type="domain" description="Myb-like DNA-binding" evidence="2">
    <location>
        <begin position="9"/>
        <end position="55"/>
    </location>
</feature>
<dbReference type="OrthoDB" id="3944408at2759"/>
<keyword evidence="4" id="KW-1185">Reference proteome</keyword>
<accession>A0A423XAI7</accession>
<proteinExistence type="predicted"/>
<dbReference type="InterPro" id="IPR054505">
    <property type="entry name" value="Myb_DNA-bind_8"/>
</dbReference>
<dbReference type="InParanoid" id="A0A423XAI7"/>
<sequence length="278" mass="31106">MASNNDNAMVRFLFAILQQKNLKDIDWNAVAHNPVLAQEITNGHAARMRYSRFRASLLGIEPQRRNRTGPNKSKVTKSKKEVKPKKEKVEKVEEDQHVKPDPSAAPESRQEPSKDLSPKVKHEVVKQEPQEPHSDALFTTAEMPSVSIPETQLQLHHSRLLTPCSDTDLLSASQGYAASPVNETIHTHETSPYDYTGAAHCRVAPDQVASLWQPSPSYSPFQIQTYEVDGYCATPSAFCDHQHAVTPPEGFDIAPAAMMPLEHGRVPVKKEDWDNHFC</sequence>
<feature type="compositionally biased region" description="Basic residues" evidence="1">
    <location>
        <begin position="74"/>
        <end position="86"/>
    </location>
</feature>
<protein>
    <recommendedName>
        <fullName evidence="2">Myb-like DNA-binding domain-containing protein</fullName>
    </recommendedName>
</protein>
<dbReference type="STRING" id="1230097.A0A423XAI7"/>
<dbReference type="EMBL" id="LKEB01000023">
    <property type="protein sequence ID" value="ROW12922.1"/>
    <property type="molecule type" value="Genomic_DNA"/>
</dbReference>
<gene>
    <name evidence="3" type="ORF">VPNG_04729</name>
</gene>
<evidence type="ECO:0000256" key="1">
    <source>
        <dbReference type="SAM" id="MobiDB-lite"/>
    </source>
</evidence>
<feature type="compositionally biased region" description="Basic and acidic residues" evidence="1">
    <location>
        <begin position="108"/>
        <end position="134"/>
    </location>
</feature>
<dbReference type="AlphaFoldDB" id="A0A423XAI7"/>
<evidence type="ECO:0000259" key="2">
    <source>
        <dbReference type="Pfam" id="PF22980"/>
    </source>
</evidence>
<feature type="region of interest" description="Disordered" evidence="1">
    <location>
        <begin position="59"/>
        <end position="134"/>
    </location>
</feature>
<feature type="compositionally biased region" description="Basic and acidic residues" evidence="1">
    <location>
        <begin position="87"/>
        <end position="100"/>
    </location>
</feature>